<dbReference type="Pfam" id="PF00069">
    <property type="entry name" value="Pkinase"/>
    <property type="match status" value="1"/>
</dbReference>
<feature type="compositionally biased region" description="Polar residues" evidence="8">
    <location>
        <begin position="210"/>
        <end position="221"/>
    </location>
</feature>
<dbReference type="PROSITE" id="PS00108">
    <property type="entry name" value="PROTEIN_KINASE_ST"/>
    <property type="match status" value="1"/>
</dbReference>
<accession>A0A9N9DI74</accession>
<protein>
    <submittedName>
        <fullName evidence="11">11489_t:CDS:1</fullName>
    </submittedName>
</protein>
<dbReference type="InterPro" id="IPR000719">
    <property type="entry name" value="Prot_kinase_dom"/>
</dbReference>
<dbReference type="FunFam" id="1.10.510.10:FF:000334">
    <property type="entry name" value="Serine/threonine-protein kinase STE11"/>
    <property type="match status" value="1"/>
</dbReference>
<dbReference type="PANTHER" id="PTHR48016">
    <property type="entry name" value="MAP KINASE KINASE KINASE SSK2-RELATED-RELATED"/>
    <property type="match status" value="1"/>
</dbReference>
<evidence type="ECO:0000259" key="9">
    <source>
        <dbReference type="PROSITE" id="PS50011"/>
    </source>
</evidence>
<comment type="caution">
    <text evidence="11">The sequence shown here is derived from an EMBL/GenBank/DDBJ whole genome shotgun (WGS) entry which is preliminary data.</text>
</comment>
<dbReference type="InterPro" id="IPR001245">
    <property type="entry name" value="Ser-Thr/Tyr_kinase_cat_dom"/>
</dbReference>
<feature type="compositionally biased region" description="Polar residues" evidence="8">
    <location>
        <begin position="736"/>
        <end position="749"/>
    </location>
</feature>
<dbReference type="InterPro" id="IPR008271">
    <property type="entry name" value="Ser/Thr_kinase_AS"/>
</dbReference>
<keyword evidence="5" id="KW-0418">Kinase</keyword>
<dbReference type="InterPro" id="IPR011009">
    <property type="entry name" value="Kinase-like_dom_sf"/>
</dbReference>
<organism evidence="11 12">
    <name type="scientific">Paraglomus brasilianum</name>
    <dbReference type="NCBI Taxonomy" id="144538"/>
    <lineage>
        <taxon>Eukaryota</taxon>
        <taxon>Fungi</taxon>
        <taxon>Fungi incertae sedis</taxon>
        <taxon>Mucoromycota</taxon>
        <taxon>Glomeromycotina</taxon>
        <taxon>Glomeromycetes</taxon>
        <taxon>Paraglomerales</taxon>
        <taxon>Paraglomeraceae</taxon>
        <taxon>Paraglomus</taxon>
    </lineage>
</organism>
<dbReference type="Gene3D" id="1.10.150.50">
    <property type="entry name" value="Transcription Factor, Ets-1"/>
    <property type="match status" value="1"/>
</dbReference>
<dbReference type="PRINTS" id="PR00109">
    <property type="entry name" value="TYRKINASE"/>
</dbReference>
<dbReference type="InterPro" id="IPR017441">
    <property type="entry name" value="Protein_kinase_ATP_BS"/>
</dbReference>
<feature type="region of interest" description="Disordered" evidence="8">
    <location>
        <begin position="175"/>
        <end position="221"/>
    </location>
</feature>
<evidence type="ECO:0000259" key="10">
    <source>
        <dbReference type="PROSITE" id="PS50105"/>
    </source>
</evidence>
<keyword evidence="2" id="KW-0723">Serine/threonine-protein kinase</keyword>
<comment type="similarity">
    <text evidence="1">Belongs to the protein kinase superfamily. STE Ser/Thr protein kinase family. MAP kinase kinase kinase subfamily.</text>
</comment>
<keyword evidence="3" id="KW-0808">Transferase</keyword>
<dbReference type="InterPro" id="IPR001660">
    <property type="entry name" value="SAM"/>
</dbReference>
<dbReference type="Gene3D" id="1.10.510.10">
    <property type="entry name" value="Transferase(Phosphotransferase) domain 1"/>
    <property type="match status" value="1"/>
</dbReference>
<evidence type="ECO:0000313" key="11">
    <source>
        <dbReference type="EMBL" id="CAG8636634.1"/>
    </source>
</evidence>
<dbReference type="Pfam" id="PF14847">
    <property type="entry name" value="Ras_bdg_2"/>
    <property type="match status" value="1"/>
</dbReference>
<keyword evidence="4 7" id="KW-0547">Nucleotide-binding</keyword>
<evidence type="ECO:0000256" key="2">
    <source>
        <dbReference type="ARBA" id="ARBA00022527"/>
    </source>
</evidence>
<dbReference type="SMART" id="SM00220">
    <property type="entry name" value="S_TKc"/>
    <property type="match status" value="1"/>
</dbReference>
<sequence>AQANLRFSPTPPTPSFLLPPLKSYTTPPTTTLAALISCGVSDEVYRIPERNSSLANLRNEDEPMVQIALTPIESLPPSPTVDKHITFEAVRLWKGEQVSRWLQENNFKEYETVFAENDITGDVLLELDHQLLKELQIESIRDRIKLLAAIRNLLRSCSFNYRFKASITYFPRPPEFDKMPNTPIRPSSLSSRSPASSPPGSARQPLSPRSPMSTKRSSNELTPYEMKQRFIKVISENQTKTIDLNGVTDAKTILAKILTKFNINDEAEKYSLFTTVSDTSAARSLTDDEIEEICRDSARPERDCLVLRKKHMPIRHEDHKEQLKKKKLEHFFGVKAEEFEGPIPSIAVKLKKFFGQRPPSELISNNLPEYFPGHDSEELQKSARYSTIRASRISRRSTSRNSRAYDRSSMLSTISSFTFVPTDGEDTIGTVAEISDFKFVEQPETDSSTVMEDDIEWNSDEEGAEPSAPTFRWMKGALIGSGSFGSVYLGLNSVTGELMAVKQVELPTGQSDKEDRKQSMLDALQREISFLKEFQHENIVQYLGFQYDQNCLNIFLEYVPGGSLSTTIRNYGPLEEPLARIFVKQILQGLDYLHQRDIIHRDIKAANILVDNKGVTKISDFGISKKMEEEIMSATTVNRPSLQGSVYWMAPEVVKQTTYTTKADIWSLGCLIVEMFTGEHPFPTLHHVQAMFKIGSSCAPEIPEDITNDAKDFLRKTFDPDHTKRPSASELRNHPFVTSNVKGSPQPSP</sequence>
<dbReference type="SMART" id="SM01304">
    <property type="entry name" value="Ras_bdg_2"/>
    <property type="match status" value="1"/>
</dbReference>
<dbReference type="GO" id="GO:0004709">
    <property type="term" value="F:MAP kinase kinase kinase activity"/>
    <property type="evidence" value="ECO:0007669"/>
    <property type="project" value="UniProtKB-ARBA"/>
</dbReference>
<dbReference type="AlphaFoldDB" id="A0A9N9DI74"/>
<dbReference type="Pfam" id="PF07647">
    <property type="entry name" value="SAM_2"/>
    <property type="match status" value="1"/>
</dbReference>
<evidence type="ECO:0000256" key="8">
    <source>
        <dbReference type="SAM" id="MobiDB-lite"/>
    </source>
</evidence>
<dbReference type="OrthoDB" id="266718at2759"/>
<proteinExistence type="inferred from homology"/>
<dbReference type="EMBL" id="CAJVPI010002136">
    <property type="protein sequence ID" value="CAG8636634.1"/>
    <property type="molecule type" value="Genomic_DNA"/>
</dbReference>
<evidence type="ECO:0000256" key="7">
    <source>
        <dbReference type="PROSITE-ProRule" id="PRU10141"/>
    </source>
</evidence>
<dbReference type="InterPro" id="IPR050538">
    <property type="entry name" value="MAP_kinase_kinase_kinase"/>
</dbReference>
<evidence type="ECO:0000256" key="5">
    <source>
        <dbReference type="ARBA" id="ARBA00022777"/>
    </source>
</evidence>
<name>A0A9N9DI74_9GLOM</name>
<dbReference type="InterPro" id="IPR013761">
    <property type="entry name" value="SAM/pointed_sf"/>
</dbReference>
<feature type="compositionally biased region" description="Basic and acidic residues" evidence="8">
    <location>
        <begin position="713"/>
        <end position="724"/>
    </location>
</feature>
<feature type="non-terminal residue" evidence="11">
    <location>
        <position position="749"/>
    </location>
</feature>
<evidence type="ECO:0000256" key="3">
    <source>
        <dbReference type="ARBA" id="ARBA00022679"/>
    </source>
</evidence>
<feature type="domain" description="Protein kinase" evidence="9">
    <location>
        <begin position="473"/>
        <end position="737"/>
    </location>
</feature>
<dbReference type="Gene3D" id="3.10.20.90">
    <property type="entry name" value="Phosphatidylinositol 3-kinase Catalytic Subunit, Chain A, domain 1"/>
    <property type="match status" value="1"/>
</dbReference>
<dbReference type="FunFam" id="3.30.200.20:FF:000387">
    <property type="entry name" value="Serine/threonine-protein kinase STE11"/>
    <property type="match status" value="1"/>
</dbReference>
<dbReference type="GO" id="GO:0005524">
    <property type="term" value="F:ATP binding"/>
    <property type="evidence" value="ECO:0007669"/>
    <property type="project" value="UniProtKB-UniRule"/>
</dbReference>
<feature type="domain" description="SAM" evidence="10">
    <location>
        <begin position="93"/>
        <end position="156"/>
    </location>
</feature>
<dbReference type="SMART" id="SM00454">
    <property type="entry name" value="SAM"/>
    <property type="match status" value="1"/>
</dbReference>
<feature type="region of interest" description="Disordered" evidence="8">
    <location>
        <begin position="713"/>
        <end position="749"/>
    </location>
</feature>
<reference evidence="11" key="1">
    <citation type="submission" date="2021-06" db="EMBL/GenBank/DDBJ databases">
        <authorList>
            <person name="Kallberg Y."/>
            <person name="Tangrot J."/>
            <person name="Rosling A."/>
        </authorList>
    </citation>
    <scope>NUCLEOTIDE SEQUENCE</scope>
    <source>
        <strain evidence="11">BR232B</strain>
    </source>
</reference>
<evidence type="ECO:0000256" key="4">
    <source>
        <dbReference type="ARBA" id="ARBA00022741"/>
    </source>
</evidence>
<dbReference type="SUPFAM" id="SSF56112">
    <property type="entry name" value="Protein kinase-like (PK-like)"/>
    <property type="match status" value="1"/>
</dbReference>
<dbReference type="PROSITE" id="PS50105">
    <property type="entry name" value="SAM_DOMAIN"/>
    <property type="match status" value="1"/>
</dbReference>
<dbReference type="PANTHER" id="PTHR48016:SF56">
    <property type="entry name" value="MAPKK KINASE"/>
    <property type="match status" value="1"/>
</dbReference>
<feature type="compositionally biased region" description="Low complexity" evidence="8">
    <location>
        <begin position="184"/>
        <end position="205"/>
    </location>
</feature>
<dbReference type="Proteomes" id="UP000789739">
    <property type="component" value="Unassembled WGS sequence"/>
</dbReference>
<evidence type="ECO:0000256" key="1">
    <source>
        <dbReference type="ARBA" id="ARBA00006529"/>
    </source>
</evidence>
<feature type="binding site" evidence="7">
    <location>
        <position position="502"/>
    </location>
    <ligand>
        <name>ATP</name>
        <dbReference type="ChEBI" id="CHEBI:30616"/>
    </ligand>
</feature>
<evidence type="ECO:0000313" key="12">
    <source>
        <dbReference type="Proteomes" id="UP000789739"/>
    </source>
</evidence>
<dbReference type="SUPFAM" id="SSF47769">
    <property type="entry name" value="SAM/Pointed domain"/>
    <property type="match status" value="1"/>
</dbReference>
<dbReference type="PROSITE" id="PS00107">
    <property type="entry name" value="PROTEIN_KINASE_ATP"/>
    <property type="match status" value="1"/>
</dbReference>
<evidence type="ECO:0000256" key="6">
    <source>
        <dbReference type="ARBA" id="ARBA00022840"/>
    </source>
</evidence>
<keyword evidence="6 7" id="KW-0067">ATP-binding</keyword>
<dbReference type="PROSITE" id="PS50011">
    <property type="entry name" value="PROTEIN_KINASE_DOM"/>
    <property type="match status" value="1"/>
</dbReference>
<keyword evidence="12" id="KW-1185">Reference proteome</keyword>
<gene>
    <name evidence="11" type="ORF">PBRASI_LOCUS9544</name>
</gene>
<dbReference type="InterPro" id="IPR029458">
    <property type="entry name" value="Ras-bd_By2"/>
</dbReference>